<feature type="domain" description="C3H1-type" evidence="5">
    <location>
        <begin position="1"/>
        <end position="29"/>
    </location>
</feature>
<evidence type="ECO:0000256" key="4">
    <source>
        <dbReference type="PROSITE-ProRule" id="PRU00723"/>
    </source>
</evidence>
<name>A0AAW1P554_9CHLO</name>
<keyword evidence="2 4" id="KW-0863">Zinc-finger</keyword>
<gene>
    <name evidence="6" type="ORF">WJX72_002651</name>
</gene>
<dbReference type="PANTHER" id="PTHR12121">
    <property type="entry name" value="CARBON CATABOLITE REPRESSOR PROTEIN 4"/>
    <property type="match status" value="1"/>
</dbReference>
<sequence>MDGSRVCRFFRQRGNCKFGDYCKFSHDLEGSVARQYAERVWSHHQASTSSGPAPDWSFRCCTYNCLADELATAHVAELYRAVPRWALEWRARFDGLLREIQHWQPDLLCLQEVDHPEDFAQALEGLGYEWRYAQRTGGRQDGCATFWRSSKFSLIGEEVIHMSSLNLRDNVAQLVLLRPVDCGEPGRGKNSPSASEGVAFLVANTHVLFNPKRGDIKLAQLRTTLLRMDAICQERGGPTLRLFMGDFNATPWSSLYRFLAEGRLDLAVEDRRNMSGQTEGRGWPPKWLKKCMPSAPQPVPRRVAMRADDPSFGSASQPLEPHMLATSQSTVNLKDVELNSTPQRVLHNSVTLRAAALESVARSPLNSATSHGSSWPCGLSSMQAMRRASQSPGQQLYCCVDAVTGQSFMSPLPPVQGCAKPRVPFFYNAMITAPADVLLSPRGSPHHPRQYPLKDWRLEELQMCGATLQPAPSLNGYVDSHKEEKTWVVEQPQAMSSAYAEVGGSEPNYTSCHGRFIGTVDYIWYHSQASSYVLEPLRVLDPPPLETLHCGLPSPEWASDHICLVCEFGLRNNILLRADTV</sequence>
<evidence type="ECO:0000313" key="6">
    <source>
        <dbReference type="EMBL" id="KAK9805158.1"/>
    </source>
</evidence>
<dbReference type="Gene3D" id="3.60.10.10">
    <property type="entry name" value="Endonuclease/exonuclease/phosphatase"/>
    <property type="match status" value="2"/>
</dbReference>
<protein>
    <recommendedName>
        <fullName evidence="5">C3H1-type domain-containing protein</fullName>
    </recommendedName>
</protein>
<organism evidence="6 7">
    <name type="scientific">[Myrmecia] bisecta</name>
    <dbReference type="NCBI Taxonomy" id="41462"/>
    <lineage>
        <taxon>Eukaryota</taxon>
        <taxon>Viridiplantae</taxon>
        <taxon>Chlorophyta</taxon>
        <taxon>core chlorophytes</taxon>
        <taxon>Trebouxiophyceae</taxon>
        <taxon>Trebouxiales</taxon>
        <taxon>Trebouxiaceae</taxon>
        <taxon>Myrmecia</taxon>
    </lineage>
</organism>
<evidence type="ECO:0000313" key="7">
    <source>
        <dbReference type="Proteomes" id="UP001489004"/>
    </source>
</evidence>
<dbReference type="GO" id="GO:0008270">
    <property type="term" value="F:zinc ion binding"/>
    <property type="evidence" value="ECO:0007669"/>
    <property type="project" value="UniProtKB-KW"/>
</dbReference>
<feature type="zinc finger region" description="C3H1-type" evidence="4">
    <location>
        <begin position="1"/>
        <end position="29"/>
    </location>
</feature>
<evidence type="ECO:0000256" key="1">
    <source>
        <dbReference type="ARBA" id="ARBA00022723"/>
    </source>
</evidence>
<dbReference type="InterPro" id="IPR005135">
    <property type="entry name" value="Endo/exonuclease/phosphatase"/>
</dbReference>
<keyword evidence="3 4" id="KW-0862">Zinc</keyword>
<dbReference type="InterPro" id="IPR000571">
    <property type="entry name" value="Znf_CCCH"/>
</dbReference>
<dbReference type="GO" id="GO:0000175">
    <property type="term" value="F:3'-5'-RNA exonuclease activity"/>
    <property type="evidence" value="ECO:0007669"/>
    <property type="project" value="TreeGrafter"/>
</dbReference>
<dbReference type="SUPFAM" id="SSF56219">
    <property type="entry name" value="DNase I-like"/>
    <property type="match status" value="1"/>
</dbReference>
<dbReference type="Proteomes" id="UP001489004">
    <property type="component" value="Unassembled WGS sequence"/>
</dbReference>
<reference evidence="6 7" key="1">
    <citation type="journal article" date="2024" name="Nat. Commun.">
        <title>Phylogenomics reveals the evolutionary origins of lichenization in chlorophyte algae.</title>
        <authorList>
            <person name="Puginier C."/>
            <person name="Libourel C."/>
            <person name="Otte J."/>
            <person name="Skaloud P."/>
            <person name="Haon M."/>
            <person name="Grisel S."/>
            <person name="Petersen M."/>
            <person name="Berrin J.G."/>
            <person name="Delaux P.M."/>
            <person name="Dal Grande F."/>
            <person name="Keller J."/>
        </authorList>
    </citation>
    <scope>NUCLEOTIDE SEQUENCE [LARGE SCALE GENOMIC DNA]</scope>
    <source>
        <strain evidence="6 7">SAG 2043</strain>
    </source>
</reference>
<dbReference type="SMART" id="SM00356">
    <property type="entry name" value="ZnF_C3H1"/>
    <property type="match status" value="1"/>
</dbReference>
<dbReference type="AlphaFoldDB" id="A0AAW1P554"/>
<keyword evidence="1 4" id="KW-0479">Metal-binding</keyword>
<proteinExistence type="predicted"/>
<dbReference type="InterPro" id="IPR050410">
    <property type="entry name" value="CCR4/nocturin_mRNA_transcr"/>
</dbReference>
<evidence type="ECO:0000256" key="3">
    <source>
        <dbReference type="ARBA" id="ARBA00022833"/>
    </source>
</evidence>
<evidence type="ECO:0000256" key="2">
    <source>
        <dbReference type="ARBA" id="ARBA00022771"/>
    </source>
</evidence>
<dbReference type="PROSITE" id="PS50103">
    <property type="entry name" value="ZF_C3H1"/>
    <property type="match status" value="1"/>
</dbReference>
<dbReference type="PANTHER" id="PTHR12121:SF74">
    <property type="entry name" value="CARBON CATABOLITE REPRESSOR PROTEIN 4 HOMOLOG 5"/>
    <property type="match status" value="1"/>
</dbReference>
<evidence type="ECO:0000259" key="5">
    <source>
        <dbReference type="PROSITE" id="PS50103"/>
    </source>
</evidence>
<dbReference type="Pfam" id="PF00642">
    <property type="entry name" value="zf-CCCH"/>
    <property type="match status" value="1"/>
</dbReference>
<keyword evidence="7" id="KW-1185">Reference proteome</keyword>
<dbReference type="EMBL" id="JALJOR010000016">
    <property type="protein sequence ID" value="KAK9805158.1"/>
    <property type="molecule type" value="Genomic_DNA"/>
</dbReference>
<comment type="caution">
    <text evidence="6">The sequence shown here is derived from an EMBL/GenBank/DDBJ whole genome shotgun (WGS) entry which is preliminary data.</text>
</comment>
<accession>A0AAW1P554</accession>
<dbReference type="Pfam" id="PF03372">
    <property type="entry name" value="Exo_endo_phos"/>
    <property type="match status" value="1"/>
</dbReference>
<dbReference type="SUPFAM" id="SSF90229">
    <property type="entry name" value="CCCH zinc finger"/>
    <property type="match status" value="1"/>
</dbReference>
<dbReference type="InterPro" id="IPR036691">
    <property type="entry name" value="Endo/exonu/phosph_ase_sf"/>
</dbReference>
<dbReference type="InterPro" id="IPR036855">
    <property type="entry name" value="Znf_CCCH_sf"/>
</dbReference>